<evidence type="ECO:0000313" key="9">
    <source>
        <dbReference type="Proteomes" id="UP000319663"/>
    </source>
</evidence>
<dbReference type="PANTHER" id="PTHR10030">
    <property type="entry name" value="ALPHA-L-FUCOSIDASE"/>
    <property type="match status" value="1"/>
</dbReference>
<evidence type="ECO:0000256" key="6">
    <source>
        <dbReference type="ARBA" id="ARBA00023295"/>
    </source>
</evidence>
<keyword evidence="4" id="KW-0732">Signal</keyword>
<dbReference type="Proteomes" id="UP000319663">
    <property type="component" value="Unassembled WGS sequence"/>
</dbReference>
<sequence length="653" mass="72070">MPVSSDVELSTVSGNVTYTYADNSTLVSELRSLPWFAFLTINRGEIIFPCRYTANGTNFNTSHIFEYTAALDPSKPLRSITLPVTTNITTGRLHVCSLSLWKASMPSVQVQFVRPTRKWTEKGNQVIEITINNSVEPGHIKRLCPGDRKRIDVGVNGVSNGTATVLTAGGRSVYQQSFSNTSVGLTEWASDLASLSQHESPQCLTMPSSASSSTGVHTRFPDGAIRLRGKVMQSGSGWWYTTHRAADKPDSYEYRLREFGPDWNYDDSFTNFTAANFNPKEWVDLIHATGAKYFVLTTKHHDCFALFNASNTTDRNSLSTAHTVTFSMSSSPPQKPTSRLCDAVPTSPCRNGSTPDFEPYGYAQLPGNTSTNWPGIIARNPYTGLNEPYTGHIPVVDFIADLMVLQMEILAYQYSTDIMWCNCGAANGTAPFAATWRNHARAQNRQVTINSRCGIAEVADFDTPEYTAFSSVQRREWESNQGMDPYSYGYNRATARDSYMNATIIVHDLVDMVSKNGNFLLDIGPRANGSIVDVEARNLRLAGEWIHAHAEAIFNTTYWFVMSEIADEGVRFTQTDDAFYILFLKKPGPVLYIDALLPLLEGGMVTVIGGKIDVPVLWEKGQAGSPASGFTFYVPEALWETAVLLGSEDSVPG</sequence>
<organism evidence="8 9">
    <name type="scientific">Monascus purpureus</name>
    <name type="common">Red mold</name>
    <name type="synonym">Monascus anka</name>
    <dbReference type="NCBI Taxonomy" id="5098"/>
    <lineage>
        <taxon>Eukaryota</taxon>
        <taxon>Fungi</taxon>
        <taxon>Dikarya</taxon>
        <taxon>Ascomycota</taxon>
        <taxon>Pezizomycotina</taxon>
        <taxon>Eurotiomycetes</taxon>
        <taxon>Eurotiomycetidae</taxon>
        <taxon>Eurotiales</taxon>
        <taxon>Aspergillaceae</taxon>
        <taxon>Monascus</taxon>
    </lineage>
</organism>
<dbReference type="PRINTS" id="PR00741">
    <property type="entry name" value="GLHYDRLASE29"/>
</dbReference>
<dbReference type="GO" id="GO:0016139">
    <property type="term" value="P:glycoside catabolic process"/>
    <property type="evidence" value="ECO:0007669"/>
    <property type="project" value="TreeGrafter"/>
</dbReference>
<evidence type="ECO:0000256" key="3">
    <source>
        <dbReference type="ARBA" id="ARBA00012662"/>
    </source>
</evidence>
<name>A0A507QW48_MONPU</name>
<dbReference type="AlphaFoldDB" id="A0A507QW48"/>
<reference evidence="8 9" key="1">
    <citation type="submission" date="2019-06" db="EMBL/GenBank/DDBJ databases">
        <title>Wine fermentation using esterase from Monascus purpureus.</title>
        <authorList>
            <person name="Geng C."/>
            <person name="Zhang Y."/>
        </authorList>
    </citation>
    <scope>NUCLEOTIDE SEQUENCE [LARGE SCALE GENOMIC DNA]</scope>
    <source>
        <strain evidence="8">HQ1</strain>
    </source>
</reference>
<dbReference type="STRING" id="5098.A0A507QW48"/>
<evidence type="ECO:0000256" key="2">
    <source>
        <dbReference type="ARBA" id="ARBA00007951"/>
    </source>
</evidence>
<dbReference type="InterPro" id="IPR016286">
    <property type="entry name" value="FUC_metazoa-typ"/>
</dbReference>
<gene>
    <name evidence="8" type="ORF">MPDQ_005634</name>
</gene>
<dbReference type="EC" id="3.2.1.51" evidence="3"/>
<keyword evidence="9" id="KW-1185">Reference proteome</keyword>
<evidence type="ECO:0000313" key="8">
    <source>
        <dbReference type="EMBL" id="TQB73711.1"/>
    </source>
</evidence>
<evidence type="ECO:0000259" key="7">
    <source>
        <dbReference type="Pfam" id="PF01120"/>
    </source>
</evidence>
<keyword evidence="6" id="KW-0326">Glycosidase</keyword>
<dbReference type="Gene3D" id="3.20.20.80">
    <property type="entry name" value="Glycosidases"/>
    <property type="match status" value="1"/>
</dbReference>
<dbReference type="InterPro" id="IPR017853">
    <property type="entry name" value="GH"/>
</dbReference>
<dbReference type="SUPFAM" id="SSF51445">
    <property type="entry name" value="(Trans)glycosidases"/>
    <property type="match status" value="1"/>
</dbReference>
<keyword evidence="5" id="KW-0378">Hydrolase</keyword>
<feature type="domain" description="Glycoside hydrolase family 29 N-terminal" evidence="7">
    <location>
        <begin position="236"/>
        <end position="551"/>
    </location>
</feature>
<dbReference type="Pfam" id="PF01120">
    <property type="entry name" value="Alpha_L_fucos"/>
    <property type="match status" value="1"/>
</dbReference>
<dbReference type="PANTHER" id="PTHR10030:SF37">
    <property type="entry name" value="ALPHA-L-FUCOSIDASE-RELATED"/>
    <property type="match status" value="1"/>
</dbReference>
<comment type="caution">
    <text evidence="8">The sequence shown here is derived from an EMBL/GenBank/DDBJ whole genome shotgun (WGS) entry which is preliminary data.</text>
</comment>
<dbReference type="EMBL" id="VIFY01000040">
    <property type="protein sequence ID" value="TQB73711.1"/>
    <property type="molecule type" value="Genomic_DNA"/>
</dbReference>
<evidence type="ECO:0000256" key="4">
    <source>
        <dbReference type="ARBA" id="ARBA00022729"/>
    </source>
</evidence>
<evidence type="ECO:0000256" key="5">
    <source>
        <dbReference type="ARBA" id="ARBA00022801"/>
    </source>
</evidence>
<dbReference type="SMART" id="SM00812">
    <property type="entry name" value="Alpha_L_fucos"/>
    <property type="match status" value="1"/>
</dbReference>
<proteinExistence type="inferred from homology"/>
<accession>A0A507QW48</accession>
<comment type="function">
    <text evidence="1">Alpha-L-fucosidase is responsible for hydrolyzing the alpha-1,6-linked fucose joined to the reducing-end N-acetylglucosamine of the carbohydrate moieties of glycoproteins.</text>
</comment>
<dbReference type="GO" id="GO:0004560">
    <property type="term" value="F:alpha-L-fucosidase activity"/>
    <property type="evidence" value="ECO:0007669"/>
    <property type="project" value="UniProtKB-EC"/>
</dbReference>
<protein>
    <recommendedName>
        <fullName evidence="3">alpha-L-fucosidase</fullName>
        <ecNumber evidence="3">3.2.1.51</ecNumber>
    </recommendedName>
</protein>
<dbReference type="InterPro" id="IPR057739">
    <property type="entry name" value="Glyco_hydro_29_N"/>
</dbReference>
<dbReference type="InterPro" id="IPR000933">
    <property type="entry name" value="Glyco_hydro_29"/>
</dbReference>
<comment type="similarity">
    <text evidence="2">Belongs to the glycosyl hydrolase 29 family.</text>
</comment>
<evidence type="ECO:0000256" key="1">
    <source>
        <dbReference type="ARBA" id="ARBA00004071"/>
    </source>
</evidence>
<dbReference type="GO" id="GO:0006004">
    <property type="term" value="P:fucose metabolic process"/>
    <property type="evidence" value="ECO:0007669"/>
    <property type="project" value="InterPro"/>
</dbReference>